<evidence type="ECO:0000256" key="5">
    <source>
        <dbReference type="ARBA" id="ARBA00023157"/>
    </source>
</evidence>
<dbReference type="PROSITE" id="PS00941">
    <property type="entry name" value="CARBOXYLESTERASE_B_2"/>
    <property type="match status" value="1"/>
</dbReference>
<dbReference type="SUPFAM" id="SSF53474">
    <property type="entry name" value="alpha/beta-Hydrolases"/>
    <property type="match status" value="1"/>
</dbReference>
<dbReference type="GO" id="GO:0005886">
    <property type="term" value="C:plasma membrane"/>
    <property type="evidence" value="ECO:0007669"/>
    <property type="project" value="TreeGrafter"/>
</dbReference>
<evidence type="ECO:0000256" key="6">
    <source>
        <dbReference type="ARBA" id="ARBA00048484"/>
    </source>
</evidence>
<dbReference type="GO" id="GO:0005615">
    <property type="term" value="C:extracellular space"/>
    <property type="evidence" value="ECO:0007669"/>
    <property type="project" value="TreeGrafter"/>
</dbReference>
<dbReference type="Pfam" id="PF00135">
    <property type="entry name" value="COesterase"/>
    <property type="match status" value="1"/>
</dbReference>
<dbReference type="PANTHER" id="PTHR43918:SF2">
    <property type="entry name" value="CARBOXYLIC ESTER HYDROLASE"/>
    <property type="match status" value="1"/>
</dbReference>
<dbReference type="InterPro" id="IPR019826">
    <property type="entry name" value="Carboxylesterase_B_AS"/>
</dbReference>
<comment type="catalytic activity">
    <reaction evidence="6">
        <text>acetylcholine + H2O = choline + acetate + H(+)</text>
        <dbReference type="Rhea" id="RHEA:17561"/>
        <dbReference type="ChEBI" id="CHEBI:15354"/>
        <dbReference type="ChEBI" id="CHEBI:15355"/>
        <dbReference type="ChEBI" id="CHEBI:15377"/>
        <dbReference type="ChEBI" id="CHEBI:15378"/>
        <dbReference type="ChEBI" id="CHEBI:30089"/>
        <dbReference type="EC" id="3.1.1.7"/>
    </reaction>
</comment>
<evidence type="ECO:0000313" key="10">
    <source>
        <dbReference type="EMBL" id="CAJ0566458.1"/>
    </source>
</evidence>
<dbReference type="PROSITE" id="PS00122">
    <property type="entry name" value="CARBOXYLESTERASE_B_1"/>
    <property type="match status" value="1"/>
</dbReference>
<comment type="similarity">
    <text evidence="1 8">Belongs to the type-B carboxylesterase/lipase family.</text>
</comment>
<keyword evidence="2" id="KW-0719">Serine esterase</keyword>
<dbReference type="PANTHER" id="PTHR43918">
    <property type="entry name" value="ACETYLCHOLINESTERASE"/>
    <property type="match status" value="1"/>
</dbReference>
<keyword evidence="5" id="KW-1015">Disulfide bond</keyword>
<dbReference type="InterPro" id="IPR002018">
    <property type="entry name" value="CarbesteraseB"/>
</dbReference>
<name>A0AA36CCH0_9BILA</name>
<evidence type="ECO:0000256" key="2">
    <source>
        <dbReference type="ARBA" id="ARBA00022487"/>
    </source>
</evidence>
<gene>
    <name evidence="10" type="ORF">MSPICULIGERA_LOCUS5060</name>
</gene>
<feature type="active site" description="Acyl-ester intermediate" evidence="7">
    <location>
        <position position="223"/>
    </location>
</feature>
<feature type="signal peptide" evidence="8">
    <location>
        <begin position="1"/>
        <end position="16"/>
    </location>
</feature>
<proteinExistence type="inferred from homology"/>
<dbReference type="Proteomes" id="UP001177023">
    <property type="component" value="Unassembled WGS sequence"/>
</dbReference>
<keyword evidence="8" id="KW-0732">Signal</keyword>
<dbReference type="FunFam" id="3.40.50.1820:FF:000029">
    <property type="entry name" value="Acetylcholinesterase"/>
    <property type="match status" value="1"/>
</dbReference>
<evidence type="ECO:0000256" key="3">
    <source>
        <dbReference type="ARBA" id="ARBA00022801"/>
    </source>
</evidence>
<keyword evidence="3 8" id="KW-0378">Hydrolase</keyword>
<keyword evidence="4" id="KW-0531">Neurotransmitter degradation</keyword>
<sequence length="593" mass="67560">MMWIFYGLLGATAAFSQRDGIGDVPVDVETRLGKIRGREGTFEMKDGSLPKVRTFLSVPFAEPPTGNLRFRPPVPKKPWREAVEAIEPPPACYQGRDNYNTSFWGSEMWNHNTPAKEDCLYLNIWAPADARNLTVMVWLFGGGYYSGSASLILYDGRALAVTGNVVVVNINYRVGPFGYLFFDHTDAPGNMGMLDQQLALQWIRDNIFSFGGNPDRVTLFGESAGASSIVAHLIAPGSQRLFKHGILQSGSLDNKWSMDTPQRARRKSEKLAELVGCNRTTDTATIQCLRDSEPQKLVDVMWNVDLTFLEFPFVIVSRDRHFFRHKDGFQSLRKADFTKGVNLMFGINHDEGNFWNIYNLPDYFNVPIQPELTREEFFDCVDKAFAVQPEVIRYATKFVYSDPYCNGTGKRKFYAEQVNQMVGDYFFTCDSIWLADKVAADPTNNAQVYIYYFDQHSSANPWPEWTGVMHGYEIEYVFGVPLYNKTAGYTRREEIFSRKVIDYWTTFATTGVPSVHGSKNHAIWPKYDQTSKSWMNLKAGSNLFAMHAKKSVECDLWRHSKDLEFNNYVHVVSSTREYTISTITILIIGALLF</sequence>
<accession>A0AA36CCH0</accession>
<evidence type="ECO:0000256" key="8">
    <source>
        <dbReference type="RuleBase" id="RU361235"/>
    </source>
</evidence>
<reference evidence="10" key="1">
    <citation type="submission" date="2023-06" db="EMBL/GenBank/DDBJ databases">
        <authorList>
            <person name="Delattre M."/>
        </authorList>
    </citation>
    <scope>NUCLEOTIDE SEQUENCE</scope>
    <source>
        <strain evidence="10">AF72</strain>
    </source>
</reference>
<feature type="active site" description="Charge relay system" evidence="7">
    <location>
        <position position="351"/>
    </location>
</feature>
<evidence type="ECO:0000256" key="7">
    <source>
        <dbReference type="PIRSR" id="PIRSR600997-1"/>
    </source>
</evidence>
<evidence type="ECO:0000256" key="1">
    <source>
        <dbReference type="ARBA" id="ARBA00005964"/>
    </source>
</evidence>
<dbReference type="Gene3D" id="3.40.50.1820">
    <property type="entry name" value="alpha/beta hydrolase"/>
    <property type="match status" value="1"/>
</dbReference>
<dbReference type="InterPro" id="IPR019819">
    <property type="entry name" value="Carboxylesterase_B_CS"/>
</dbReference>
<dbReference type="InterPro" id="IPR050654">
    <property type="entry name" value="AChE-related_enzymes"/>
</dbReference>
<feature type="chain" id="PRO_5041480358" description="Carboxylic ester hydrolase" evidence="8">
    <location>
        <begin position="17"/>
        <end position="593"/>
    </location>
</feature>
<comment type="caution">
    <text evidence="10">The sequence shown here is derived from an EMBL/GenBank/DDBJ whole genome shotgun (WGS) entry which is preliminary data.</text>
</comment>
<dbReference type="EC" id="3.1.1.-" evidence="8"/>
<dbReference type="AlphaFoldDB" id="A0AA36CCH0"/>
<evidence type="ECO:0000313" key="11">
    <source>
        <dbReference type="Proteomes" id="UP001177023"/>
    </source>
</evidence>
<dbReference type="InterPro" id="IPR000997">
    <property type="entry name" value="Cholinesterase"/>
</dbReference>
<dbReference type="GO" id="GO:0003990">
    <property type="term" value="F:acetylcholinesterase activity"/>
    <property type="evidence" value="ECO:0007669"/>
    <property type="project" value="UniProtKB-EC"/>
</dbReference>
<protein>
    <recommendedName>
        <fullName evidence="8">Carboxylic ester hydrolase</fullName>
        <ecNumber evidence="8">3.1.1.-</ecNumber>
    </recommendedName>
</protein>
<feature type="active site" description="Charge relay system" evidence="7">
    <location>
        <position position="470"/>
    </location>
</feature>
<dbReference type="PRINTS" id="PR00878">
    <property type="entry name" value="CHOLNESTRASE"/>
</dbReference>
<dbReference type="EMBL" id="CATQJA010001244">
    <property type="protein sequence ID" value="CAJ0566458.1"/>
    <property type="molecule type" value="Genomic_DNA"/>
</dbReference>
<dbReference type="InterPro" id="IPR029058">
    <property type="entry name" value="AB_hydrolase_fold"/>
</dbReference>
<feature type="domain" description="Carboxylesterase type B" evidence="9">
    <location>
        <begin position="28"/>
        <end position="556"/>
    </location>
</feature>
<evidence type="ECO:0000256" key="4">
    <source>
        <dbReference type="ARBA" id="ARBA00022867"/>
    </source>
</evidence>
<organism evidence="10 11">
    <name type="scientific">Mesorhabditis spiculigera</name>
    <dbReference type="NCBI Taxonomy" id="96644"/>
    <lineage>
        <taxon>Eukaryota</taxon>
        <taxon>Metazoa</taxon>
        <taxon>Ecdysozoa</taxon>
        <taxon>Nematoda</taxon>
        <taxon>Chromadorea</taxon>
        <taxon>Rhabditida</taxon>
        <taxon>Rhabditina</taxon>
        <taxon>Rhabditomorpha</taxon>
        <taxon>Rhabditoidea</taxon>
        <taxon>Rhabditidae</taxon>
        <taxon>Mesorhabditinae</taxon>
        <taxon>Mesorhabditis</taxon>
    </lineage>
</organism>
<keyword evidence="11" id="KW-1185">Reference proteome</keyword>
<feature type="non-terminal residue" evidence="10">
    <location>
        <position position="1"/>
    </location>
</feature>
<evidence type="ECO:0000259" key="9">
    <source>
        <dbReference type="Pfam" id="PF00135"/>
    </source>
</evidence>